<dbReference type="AlphaFoldDB" id="A0A4Y9XW54"/>
<evidence type="ECO:0000313" key="3">
    <source>
        <dbReference type="EMBL" id="TFY53998.1"/>
    </source>
</evidence>
<proteinExistence type="predicted"/>
<evidence type="ECO:0000256" key="2">
    <source>
        <dbReference type="SAM" id="MobiDB-lite"/>
    </source>
</evidence>
<name>A0A4Y9XW54_9APHY</name>
<dbReference type="EMBL" id="SEKV01000750">
    <property type="protein sequence ID" value="TFY53998.1"/>
    <property type="molecule type" value="Genomic_DNA"/>
</dbReference>
<feature type="compositionally biased region" description="Polar residues" evidence="2">
    <location>
        <begin position="1"/>
        <end position="18"/>
    </location>
</feature>
<feature type="region of interest" description="Disordered" evidence="2">
    <location>
        <begin position="85"/>
        <end position="131"/>
    </location>
</feature>
<dbReference type="Proteomes" id="UP000298390">
    <property type="component" value="Unassembled WGS sequence"/>
</dbReference>
<accession>A0A4Y9XW54</accession>
<gene>
    <name evidence="3" type="ORF">EVJ58_g9123</name>
</gene>
<reference evidence="3 4" key="1">
    <citation type="submission" date="2019-01" db="EMBL/GenBank/DDBJ databases">
        <title>Genome sequencing of the rare red list fungi Fomitopsis rosea.</title>
        <authorList>
            <person name="Buettner E."/>
            <person name="Kellner H."/>
        </authorList>
    </citation>
    <scope>NUCLEOTIDE SEQUENCE [LARGE SCALE GENOMIC DNA]</scope>
    <source>
        <strain evidence="3 4">DSM 105464</strain>
    </source>
</reference>
<feature type="compositionally biased region" description="Polar residues" evidence="2">
    <location>
        <begin position="33"/>
        <end position="42"/>
    </location>
</feature>
<protein>
    <submittedName>
        <fullName evidence="3">Uncharacterized protein</fullName>
    </submittedName>
</protein>
<feature type="compositionally biased region" description="Low complexity" evidence="2">
    <location>
        <begin position="43"/>
        <end position="53"/>
    </location>
</feature>
<feature type="coiled-coil region" evidence="1">
    <location>
        <begin position="191"/>
        <end position="232"/>
    </location>
</feature>
<sequence>MPLNASSSPDDTASSWRTRTGLPPSTRLRDASPDTSSSTIPAGTSTLTSSGPSLRDDPSSKAASVSDSQASATINLKAGTKVLNVGLNEHSHHDSPLPDTIPQAPTQTPSRPDVSSDPSPSLPSMPNMSSGSIGYMTREVWDVRREIAALAARETALEQQLKRLRSCPAPETPAATPLIPTTGTPAPRDEISKLRAQLQAEDEARKVAERALEDERRRHELAEAAVADVRRECRAPFIVPALVDAFVQMSRIAGDVLAGAGGG</sequence>
<evidence type="ECO:0000313" key="4">
    <source>
        <dbReference type="Proteomes" id="UP000298390"/>
    </source>
</evidence>
<organism evidence="3 4">
    <name type="scientific">Rhodofomes roseus</name>
    <dbReference type="NCBI Taxonomy" id="34475"/>
    <lineage>
        <taxon>Eukaryota</taxon>
        <taxon>Fungi</taxon>
        <taxon>Dikarya</taxon>
        <taxon>Basidiomycota</taxon>
        <taxon>Agaricomycotina</taxon>
        <taxon>Agaricomycetes</taxon>
        <taxon>Polyporales</taxon>
        <taxon>Rhodofomes</taxon>
    </lineage>
</organism>
<feature type="compositionally biased region" description="Low complexity" evidence="2">
    <location>
        <begin position="109"/>
        <end position="131"/>
    </location>
</feature>
<evidence type="ECO:0000256" key="1">
    <source>
        <dbReference type="SAM" id="Coils"/>
    </source>
</evidence>
<keyword evidence="1" id="KW-0175">Coiled coil</keyword>
<feature type="compositionally biased region" description="Polar residues" evidence="2">
    <location>
        <begin position="61"/>
        <end position="72"/>
    </location>
</feature>
<dbReference type="STRING" id="34475.A0A4Y9XW54"/>
<feature type="region of interest" description="Disordered" evidence="2">
    <location>
        <begin position="1"/>
        <end position="72"/>
    </location>
</feature>
<comment type="caution">
    <text evidence="3">The sequence shown here is derived from an EMBL/GenBank/DDBJ whole genome shotgun (WGS) entry which is preliminary data.</text>
</comment>